<organism evidence="1 2">
    <name type="scientific">Trichinella pseudospiralis</name>
    <name type="common">Parasitic roundworm</name>
    <dbReference type="NCBI Taxonomy" id="6337"/>
    <lineage>
        <taxon>Eukaryota</taxon>
        <taxon>Metazoa</taxon>
        <taxon>Ecdysozoa</taxon>
        <taxon>Nematoda</taxon>
        <taxon>Enoplea</taxon>
        <taxon>Dorylaimia</taxon>
        <taxon>Trichinellida</taxon>
        <taxon>Trichinellidae</taxon>
        <taxon>Trichinella</taxon>
    </lineage>
</organism>
<proteinExistence type="predicted"/>
<sequence>LDKGECKLFPCSLGRLSARSPTLEPGKHRLSALKRWVRLGCFTCLRCAGS</sequence>
<protein>
    <submittedName>
        <fullName evidence="1">Uncharacterized protein</fullName>
    </submittedName>
</protein>
<feature type="non-terminal residue" evidence="1">
    <location>
        <position position="1"/>
    </location>
</feature>
<keyword evidence="2" id="KW-1185">Reference proteome</keyword>
<reference evidence="1 2" key="1">
    <citation type="submission" date="2015-01" db="EMBL/GenBank/DDBJ databases">
        <title>Evolution of Trichinella species and genotypes.</title>
        <authorList>
            <person name="Korhonen P.K."/>
            <person name="Edoardo P."/>
            <person name="Giuseppe L.R."/>
            <person name="Gasser R.B."/>
        </authorList>
    </citation>
    <scope>NUCLEOTIDE SEQUENCE [LARGE SCALE GENOMIC DNA]</scope>
    <source>
        <strain evidence="1">ISS470</strain>
    </source>
</reference>
<evidence type="ECO:0000313" key="2">
    <source>
        <dbReference type="Proteomes" id="UP000054995"/>
    </source>
</evidence>
<dbReference type="AlphaFoldDB" id="A0A0V1DJU3"/>
<accession>A0A0V1DJU3</accession>
<name>A0A0V1DJU3_TRIPS</name>
<evidence type="ECO:0000313" key="1">
    <source>
        <dbReference type="EMBL" id="KRY61815.1"/>
    </source>
</evidence>
<dbReference type="OrthoDB" id="5924585at2759"/>
<comment type="caution">
    <text evidence="1">The sequence shown here is derived from an EMBL/GenBank/DDBJ whole genome shotgun (WGS) entry which is preliminary data.</text>
</comment>
<dbReference type="Proteomes" id="UP000054995">
    <property type="component" value="Unassembled WGS sequence"/>
</dbReference>
<gene>
    <name evidence="1" type="ORF">T4D_11639</name>
</gene>
<dbReference type="EMBL" id="JYDT01004203">
    <property type="protein sequence ID" value="KRY61815.1"/>
    <property type="molecule type" value="Genomic_DNA"/>
</dbReference>